<proteinExistence type="predicted"/>
<dbReference type="InterPro" id="IPR043128">
    <property type="entry name" value="Rev_trsase/Diguanyl_cyclase"/>
</dbReference>
<dbReference type="InterPro" id="IPR052163">
    <property type="entry name" value="DGC-Regulatory_Protein"/>
</dbReference>
<dbReference type="SUPFAM" id="SSF55073">
    <property type="entry name" value="Nucleotide cyclase"/>
    <property type="match status" value="1"/>
</dbReference>
<comment type="caution">
    <text evidence="2">The sequence shown here is derived from an EMBL/GenBank/DDBJ whole genome shotgun (WGS) entry which is preliminary data.</text>
</comment>
<feature type="domain" description="GGDEF" evidence="1">
    <location>
        <begin position="67"/>
        <end position="197"/>
    </location>
</feature>
<gene>
    <name evidence="2" type="ORF">SDC9_159420</name>
</gene>
<dbReference type="Gene3D" id="3.30.70.270">
    <property type="match status" value="1"/>
</dbReference>
<organism evidence="2">
    <name type="scientific">bioreactor metagenome</name>
    <dbReference type="NCBI Taxonomy" id="1076179"/>
    <lineage>
        <taxon>unclassified sequences</taxon>
        <taxon>metagenomes</taxon>
        <taxon>ecological metagenomes</taxon>
    </lineage>
</organism>
<dbReference type="PANTHER" id="PTHR46663:SF4">
    <property type="entry name" value="DIGUANYLATE CYCLASE DGCT-RELATED"/>
    <property type="match status" value="1"/>
</dbReference>
<dbReference type="InterPro" id="IPR029787">
    <property type="entry name" value="Nucleotide_cyclase"/>
</dbReference>
<dbReference type="EMBL" id="VSSQ01058398">
    <property type="protein sequence ID" value="MPN12108.1"/>
    <property type="molecule type" value="Genomic_DNA"/>
</dbReference>
<accession>A0A645FCL0</accession>
<dbReference type="CDD" id="cd01949">
    <property type="entry name" value="GGDEF"/>
    <property type="match status" value="1"/>
</dbReference>
<dbReference type="PROSITE" id="PS50887">
    <property type="entry name" value="GGDEF"/>
    <property type="match status" value="1"/>
</dbReference>
<dbReference type="SMART" id="SM00267">
    <property type="entry name" value="GGDEF"/>
    <property type="match status" value="1"/>
</dbReference>
<name>A0A645FCL0_9ZZZZ</name>
<dbReference type="FunFam" id="3.30.70.270:FF:000001">
    <property type="entry name" value="Diguanylate cyclase domain protein"/>
    <property type="match status" value="1"/>
</dbReference>
<evidence type="ECO:0000259" key="1">
    <source>
        <dbReference type="PROSITE" id="PS50887"/>
    </source>
</evidence>
<dbReference type="PANTHER" id="PTHR46663">
    <property type="entry name" value="DIGUANYLATE CYCLASE DGCT-RELATED"/>
    <property type="match status" value="1"/>
</dbReference>
<reference evidence="2" key="1">
    <citation type="submission" date="2019-08" db="EMBL/GenBank/DDBJ databases">
        <authorList>
            <person name="Kucharzyk K."/>
            <person name="Murdoch R.W."/>
            <person name="Higgins S."/>
            <person name="Loffler F."/>
        </authorList>
    </citation>
    <scope>NUCLEOTIDE SEQUENCE</scope>
</reference>
<sequence length="197" mass="22304">MAISHMLRDPETADILCFTYMRNIQNWKERELKLKESAERDVLTNLYNRAVCQQLISTALSQLQAGEIQAFFIIDIDYFKQINDKFGHMQGDKILIAIANILQNIFRKGDVVARLGGDEFIIFMKNAGSKRLIEEKAKILCKAVSRLNIKEDGNKISVSVGIAVAPKDGFTYEELYKASDIALYSAKEAGRNGFKIF</sequence>
<dbReference type="Pfam" id="PF00990">
    <property type="entry name" value="GGDEF"/>
    <property type="match status" value="1"/>
</dbReference>
<protein>
    <submittedName>
        <fullName evidence="2">Putative signaling protein</fullName>
    </submittedName>
</protein>
<dbReference type="AlphaFoldDB" id="A0A645FCL0"/>
<evidence type="ECO:0000313" key="2">
    <source>
        <dbReference type="EMBL" id="MPN12108.1"/>
    </source>
</evidence>
<dbReference type="NCBIfam" id="TIGR00254">
    <property type="entry name" value="GGDEF"/>
    <property type="match status" value="1"/>
</dbReference>
<dbReference type="InterPro" id="IPR000160">
    <property type="entry name" value="GGDEF_dom"/>
</dbReference>